<protein>
    <recommendedName>
        <fullName evidence="4">DUF834 domain-containing protein</fullName>
    </recommendedName>
</protein>
<organism evidence="2">
    <name type="scientific">Oryza barthii</name>
    <dbReference type="NCBI Taxonomy" id="65489"/>
    <lineage>
        <taxon>Eukaryota</taxon>
        <taxon>Viridiplantae</taxon>
        <taxon>Streptophyta</taxon>
        <taxon>Embryophyta</taxon>
        <taxon>Tracheophyta</taxon>
        <taxon>Spermatophyta</taxon>
        <taxon>Magnoliopsida</taxon>
        <taxon>Liliopsida</taxon>
        <taxon>Poales</taxon>
        <taxon>Poaceae</taxon>
        <taxon>BOP clade</taxon>
        <taxon>Oryzoideae</taxon>
        <taxon>Oryzeae</taxon>
        <taxon>Oryzinae</taxon>
        <taxon>Oryza</taxon>
    </lineage>
</organism>
<accession>A0A0D3GHP5</accession>
<evidence type="ECO:0008006" key="4">
    <source>
        <dbReference type="Google" id="ProtNLM"/>
    </source>
</evidence>
<dbReference type="Proteomes" id="UP000026960">
    <property type="component" value="Chromosome 6"/>
</dbReference>
<evidence type="ECO:0000256" key="1">
    <source>
        <dbReference type="SAM" id="MobiDB-lite"/>
    </source>
</evidence>
<dbReference type="AlphaFoldDB" id="A0A0D3GHP5"/>
<name>A0A0D3GHP5_9ORYZ</name>
<keyword evidence="3" id="KW-1185">Reference proteome</keyword>
<sequence length="92" mass="8878">MREGEDRGVSAIRRAEASFSRCGDAGVEVVESGKVGGSDDGMEAVTVGRRGGKAGRESDGGDAGLEAVESGMGGGGAGGGGSIWIAGCVCQG</sequence>
<dbReference type="Gramene" id="OBART06G18040.1">
    <property type="protein sequence ID" value="OBART06G18040.1"/>
    <property type="gene ID" value="OBART06G18040"/>
</dbReference>
<feature type="region of interest" description="Disordered" evidence="1">
    <location>
        <begin position="31"/>
        <end position="80"/>
    </location>
</feature>
<evidence type="ECO:0000313" key="2">
    <source>
        <dbReference type="EnsemblPlants" id="OBART06G18040.1"/>
    </source>
</evidence>
<dbReference type="PaxDb" id="65489-OBART06G18040.1"/>
<dbReference type="HOGENOM" id="CLU_2516523_0_0_1"/>
<proteinExistence type="predicted"/>
<reference evidence="2" key="2">
    <citation type="submission" date="2015-03" db="UniProtKB">
        <authorList>
            <consortium name="EnsemblPlants"/>
        </authorList>
    </citation>
    <scope>IDENTIFICATION</scope>
</reference>
<reference evidence="2" key="1">
    <citation type="journal article" date="2009" name="Rice">
        <title>De Novo Next Generation Sequencing of Plant Genomes.</title>
        <authorList>
            <person name="Rounsley S."/>
            <person name="Marri P.R."/>
            <person name="Yu Y."/>
            <person name="He R."/>
            <person name="Sisneros N."/>
            <person name="Goicoechea J.L."/>
            <person name="Lee S.J."/>
            <person name="Angelova A."/>
            <person name="Kudrna D."/>
            <person name="Luo M."/>
            <person name="Affourtit J."/>
            <person name="Desany B."/>
            <person name="Knight J."/>
            <person name="Niazi F."/>
            <person name="Egholm M."/>
            <person name="Wing R.A."/>
        </authorList>
    </citation>
    <scope>NUCLEOTIDE SEQUENCE [LARGE SCALE GENOMIC DNA]</scope>
    <source>
        <strain evidence="2">cv. IRGC 105608</strain>
    </source>
</reference>
<evidence type="ECO:0000313" key="3">
    <source>
        <dbReference type="Proteomes" id="UP000026960"/>
    </source>
</evidence>
<dbReference type="EnsemblPlants" id="OBART06G18040.1">
    <property type="protein sequence ID" value="OBART06G18040.1"/>
    <property type="gene ID" value="OBART06G18040"/>
</dbReference>
<feature type="compositionally biased region" description="Gly residues" evidence="1">
    <location>
        <begin position="71"/>
        <end position="80"/>
    </location>
</feature>